<keyword evidence="4" id="KW-0498">Mitosis</keyword>
<evidence type="ECO:0000256" key="4">
    <source>
        <dbReference type="ARBA" id="ARBA00022776"/>
    </source>
</evidence>
<feature type="compositionally biased region" description="Basic and acidic residues" evidence="6">
    <location>
        <begin position="400"/>
        <end position="410"/>
    </location>
</feature>
<feature type="compositionally biased region" description="Polar residues" evidence="6">
    <location>
        <begin position="430"/>
        <end position="439"/>
    </location>
</feature>
<feature type="compositionally biased region" description="Polar residues" evidence="6">
    <location>
        <begin position="627"/>
        <end position="645"/>
    </location>
</feature>
<evidence type="ECO:0000256" key="1">
    <source>
        <dbReference type="ARBA" id="ARBA00010963"/>
    </source>
</evidence>
<dbReference type="PRINTS" id="PR02038">
    <property type="entry name" value="AURORABORA"/>
</dbReference>
<feature type="region of interest" description="Disordered" evidence="6">
    <location>
        <begin position="400"/>
        <end position="439"/>
    </location>
</feature>
<evidence type="ECO:0000313" key="7">
    <source>
        <dbReference type="EnsemblMetazoa" id="SCAU009612-PA"/>
    </source>
</evidence>
<feature type="region of interest" description="Disordered" evidence="6">
    <location>
        <begin position="28"/>
        <end position="61"/>
    </location>
</feature>
<evidence type="ECO:0000256" key="3">
    <source>
        <dbReference type="ARBA" id="ARBA00022618"/>
    </source>
</evidence>
<name>A0A1I8PNA0_STOCA</name>
<dbReference type="GO" id="GO:0005634">
    <property type="term" value="C:nucleus"/>
    <property type="evidence" value="ECO:0007669"/>
    <property type="project" value="TreeGrafter"/>
</dbReference>
<proteinExistence type="inferred from homology"/>
<feature type="region of interest" description="Disordered" evidence="6">
    <location>
        <begin position="293"/>
        <end position="320"/>
    </location>
</feature>
<dbReference type="VEuPathDB" id="VectorBase:SCAU009612"/>
<feature type="compositionally biased region" description="Low complexity" evidence="6">
    <location>
        <begin position="303"/>
        <end position="318"/>
    </location>
</feature>
<dbReference type="PANTHER" id="PTHR14728">
    <property type="entry name" value="PROTEIN AURORA BOREALIS"/>
    <property type="match status" value="1"/>
</dbReference>
<dbReference type="GO" id="GO:0007088">
    <property type="term" value="P:regulation of mitotic nuclear division"/>
    <property type="evidence" value="ECO:0007669"/>
    <property type="project" value="TreeGrafter"/>
</dbReference>
<keyword evidence="5" id="KW-0131">Cell cycle</keyword>
<dbReference type="GO" id="GO:0005737">
    <property type="term" value="C:cytoplasm"/>
    <property type="evidence" value="ECO:0007669"/>
    <property type="project" value="TreeGrafter"/>
</dbReference>
<dbReference type="InterPro" id="IPR023252">
    <property type="entry name" value="Aurora_borealis_protein"/>
</dbReference>
<comment type="similarity">
    <text evidence="1">Belongs to the BORA family.</text>
</comment>
<dbReference type="EnsemblMetazoa" id="SCAU009612-RA">
    <property type="protein sequence ID" value="SCAU009612-PA"/>
    <property type="gene ID" value="SCAU009612"/>
</dbReference>
<evidence type="ECO:0000256" key="5">
    <source>
        <dbReference type="ARBA" id="ARBA00023306"/>
    </source>
</evidence>
<dbReference type="GO" id="GO:0019901">
    <property type="term" value="F:protein kinase binding"/>
    <property type="evidence" value="ECO:0007669"/>
    <property type="project" value="TreeGrafter"/>
</dbReference>
<evidence type="ECO:0000256" key="2">
    <source>
        <dbReference type="ARBA" id="ARBA00020055"/>
    </source>
</evidence>
<dbReference type="OrthoDB" id="10020858at2759"/>
<feature type="compositionally biased region" description="Low complexity" evidence="6">
    <location>
        <begin position="526"/>
        <end position="542"/>
    </location>
</feature>
<keyword evidence="8" id="KW-1185">Reference proteome</keyword>
<reference evidence="7" key="1">
    <citation type="submission" date="2020-05" db="UniProtKB">
        <authorList>
            <consortium name="EnsemblMetazoa"/>
        </authorList>
    </citation>
    <scope>IDENTIFICATION</scope>
    <source>
        <strain evidence="7">USDA</strain>
    </source>
</reference>
<evidence type="ECO:0000256" key="6">
    <source>
        <dbReference type="SAM" id="MobiDB-lite"/>
    </source>
</evidence>
<organism evidence="7 8">
    <name type="scientific">Stomoxys calcitrans</name>
    <name type="common">Stable fly</name>
    <name type="synonym">Conops calcitrans</name>
    <dbReference type="NCBI Taxonomy" id="35570"/>
    <lineage>
        <taxon>Eukaryota</taxon>
        <taxon>Metazoa</taxon>
        <taxon>Ecdysozoa</taxon>
        <taxon>Arthropoda</taxon>
        <taxon>Hexapoda</taxon>
        <taxon>Insecta</taxon>
        <taxon>Pterygota</taxon>
        <taxon>Neoptera</taxon>
        <taxon>Endopterygota</taxon>
        <taxon>Diptera</taxon>
        <taxon>Brachycera</taxon>
        <taxon>Muscomorpha</taxon>
        <taxon>Muscoidea</taxon>
        <taxon>Muscidae</taxon>
        <taxon>Stomoxys</taxon>
    </lineage>
</organism>
<dbReference type="Proteomes" id="UP000095300">
    <property type="component" value="Unassembled WGS sequence"/>
</dbReference>
<protein>
    <recommendedName>
        <fullName evidence="2">Protein aurora borealis</fullName>
    </recommendedName>
</protein>
<keyword evidence="3" id="KW-0132">Cell division</keyword>
<dbReference type="STRING" id="35570.A0A1I8PNA0"/>
<dbReference type="GO" id="GO:0060236">
    <property type="term" value="P:regulation of mitotic spindle organization"/>
    <property type="evidence" value="ECO:0007669"/>
    <property type="project" value="TreeGrafter"/>
</dbReference>
<accession>A0A1I8PNA0</accession>
<feature type="region of interest" description="Disordered" evidence="6">
    <location>
        <begin position="526"/>
        <end position="558"/>
    </location>
</feature>
<dbReference type="GO" id="GO:0051301">
    <property type="term" value="P:cell division"/>
    <property type="evidence" value="ECO:0007669"/>
    <property type="project" value="UniProtKB-KW"/>
</dbReference>
<dbReference type="AlphaFoldDB" id="A0A1I8PNA0"/>
<dbReference type="PANTHER" id="PTHR14728:SF2">
    <property type="entry name" value="PROTEIN AURORA BOREALIS"/>
    <property type="match status" value="1"/>
</dbReference>
<evidence type="ECO:0000313" key="8">
    <source>
        <dbReference type="Proteomes" id="UP000095300"/>
    </source>
</evidence>
<dbReference type="Pfam" id="PF15280">
    <property type="entry name" value="BORA_N"/>
    <property type="match status" value="1"/>
</dbReference>
<gene>
    <name evidence="7" type="primary">106094799</name>
</gene>
<dbReference type="KEGG" id="scac:106094799"/>
<sequence>MQTNARMDNIEHETPQKLKGHRFLANYPQSWNPQTPEECKVTPKNKVRKSINPRSPKPVGQSLSYTMNTCTMMSNSGGGNSLHSVSMAVIQTPPAKRHQKVKNPFEAALADRLHMPLIASPSLFQRPVTPQMSSTQCEWTIDEVSSMMPANVEAHETQFNDSPDPELEAKAQLAISSYFKENQIVPSPVDCPLRGHRIVLQDISGNTPISKPGRRIRDCGSQTELTLPPILPAALEEALKPYLQPQLAGANIELKKSRYAARTSASSCSLDAKDTSLRRKLFDIHNVLIWENEQQKQQAPKNSSTGGRTTTSGQSNSSPLSLHSLQHTAIVGKLSDSLDKSSFGSLSPISAADDLSPLLEGGQNSASKRKSRFNNLRSEIEEFAQLSPIHPPVRRKPLEKLHRSQDKDDLSNDLISNGSQETDNEKFTPERSSSPLASMSTNNIAEFSSDSFNIKVSRLKVNSSKCSLSKERLINNNAMVTTTTTTTTKETLKTSNQQLQELDVFMAQDETCEDVSEFAEDVEDMQISQVSTQSSSCSSSQSDTPRSKRRSASRKNLSQSFSANWLNDEEEDDVEAQKLALGLLKKPVAVMPTSSSSFGGMVHHATNLTESPKKALTFYRTDSGFNEMSQNSLESQDCHSQQQPRQGGEILQPLPMVVHCSSTPSTKDKFDYMI</sequence>
<feature type="region of interest" description="Disordered" evidence="6">
    <location>
        <begin position="627"/>
        <end position="650"/>
    </location>
</feature>